<dbReference type="OrthoDB" id="3598281at2759"/>
<protein>
    <recommendedName>
        <fullName evidence="1">DUF7605 domain-containing protein</fullName>
    </recommendedName>
</protein>
<evidence type="ECO:0000313" key="3">
    <source>
        <dbReference type="Proteomes" id="UP000019471"/>
    </source>
</evidence>
<dbReference type="RefSeq" id="XP_007742701.1">
    <property type="nucleotide sequence ID" value="XM_007744511.1"/>
</dbReference>
<proteinExistence type="predicted"/>
<dbReference type="HOGENOM" id="CLU_2061262_0_0_1"/>
<organism evidence="2 3">
    <name type="scientific">Cladophialophora psammophila CBS 110553</name>
    <dbReference type="NCBI Taxonomy" id="1182543"/>
    <lineage>
        <taxon>Eukaryota</taxon>
        <taxon>Fungi</taxon>
        <taxon>Dikarya</taxon>
        <taxon>Ascomycota</taxon>
        <taxon>Pezizomycotina</taxon>
        <taxon>Eurotiomycetes</taxon>
        <taxon>Chaetothyriomycetidae</taxon>
        <taxon>Chaetothyriales</taxon>
        <taxon>Herpotrichiellaceae</taxon>
        <taxon>Cladophialophora</taxon>
    </lineage>
</organism>
<gene>
    <name evidence="2" type="ORF">A1O5_03901</name>
</gene>
<sequence length="119" mass="13479">MEQSYNTCIHDGGRGSDKRRKATICSGFGDEQLFPTIQRQLRNGFSELSRDLDAKIQEAVTTHLAVVQRDVDTLRNENVVLESESDPKFRTRLETAAREIRVQLNDAIAIYARLAPPTF</sequence>
<dbReference type="Proteomes" id="UP000019471">
    <property type="component" value="Unassembled WGS sequence"/>
</dbReference>
<dbReference type="STRING" id="1182543.W9XR00"/>
<dbReference type="Pfam" id="PF24564">
    <property type="entry name" value="DUF7605"/>
    <property type="match status" value="1"/>
</dbReference>
<reference evidence="2 3" key="1">
    <citation type="submission" date="2013-03" db="EMBL/GenBank/DDBJ databases">
        <title>The Genome Sequence of Cladophialophora psammophila CBS 110553.</title>
        <authorList>
            <consortium name="The Broad Institute Genomics Platform"/>
            <person name="Cuomo C."/>
            <person name="de Hoog S."/>
            <person name="Gorbushina A."/>
            <person name="Walker B."/>
            <person name="Young S.K."/>
            <person name="Zeng Q."/>
            <person name="Gargeya S."/>
            <person name="Fitzgerald M."/>
            <person name="Haas B."/>
            <person name="Abouelleil A."/>
            <person name="Allen A.W."/>
            <person name="Alvarado L."/>
            <person name="Arachchi H.M."/>
            <person name="Berlin A.M."/>
            <person name="Chapman S.B."/>
            <person name="Gainer-Dewar J."/>
            <person name="Goldberg J."/>
            <person name="Griggs A."/>
            <person name="Gujja S."/>
            <person name="Hansen M."/>
            <person name="Howarth C."/>
            <person name="Imamovic A."/>
            <person name="Ireland A."/>
            <person name="Larimer J."/>
            <person name="McCowan C."/>
            <person name="Murphy C."/>
            <person name="Pearson M."/>
            <person name="Poon T.W."/>
            <person name="Priest M."/>
            <person name="Roberts A."/>
            <person name="Saif S."/>
            <person name="Shea T."/>
            <person name="Sisk P."/>
            <person name="Sykes S."/>
            <person name="Wortman J."/>
            <person name="Nusbaum C."/>
            <person name="Birren B."/>
        </authorList>
    </citation>
    <scope>NUCLEOTIDE SEQUENCE [LARGE SCALE GENOMIC DNA]</scope>
    <source>
        <strain evidence="2 3">CBS 110553</strain>
    </source>
</reference>
<evidence type="ECO:0000259" key="1">
    <source>
        <dbReference type="Pfam" id="PF24564"/>
    </source>
</evidence>
<name>W9XR00_9EURO</name>
<dbReference type="EMBL" id="AMGX01000005">
    <property type="protein sequence ID" value="EXJ72754.1"/>
    <property type="molecule type" value="Genomic_DNA"/>
</dbReference>
<keyword evidence="3" id="KW-1185">Reference proteome</keyword>
<feature type="domain" description="DUF7605" evidence="1">
    <location>
        <begin position="1"/>
        <end position="34"/>
    </location>
</feature>
<comment type="caution">
    <text evidence="2">The sequence shown here is derived from an EMBL/GenBank/DDBJ whole genome shotgun (WGS) entry which is preliminary data.</text>
</comment>
<dbReference type="GeneID" id="19188628"/>
<dbReference type="eggNOG" id="ENOG502SWN1">
    <property type="taxonomic scope" value="Eukaryota"/>
</dbReference>
<evidence type="ECO:0000313" key="2">
    <source>
        <dbReference type="EMBL" id="EXJ72754.1"/>
    </source>
</evidence>
<accession>W9XR00</accession>
<dbReference type="InterPro" id="IPR056024">
    <property type="entry name" value="DUF7605"/>
</dbReference>
<dbReference type="AlphaFoldDB" id="W9XR00"/>